<evidence type="ECO:0000313" key="2">
    <source>
        <dbReference type="Proteomes" id="UP000255443"/>
    </source>
</evidence>
<accession>A0A379SM28</accession>
<organism evidence="1 2">
    <name type="scientific">Salmonella enterica subsp. arizonae</name>
    <dbReference type="NCBI Taxonomy" id="59203"/>
    <lineage>
        <taxon>Bacteria</taxon>
        <taxon>Pseudomonadati</taxon>
        <taxon>Pseudomonadota</taxon>
        <taxon>Gammaproteobacteria</taxon>
        <taxon>Enterobacterales</taxon>
        <taxon>Enterobacteriaceae</taxon>
        <taxon>Salmonella</taxon>
    </lineage>
</organism>
<dbReference type="Proteomes" id="UP000255443">
    <property type="component" value="Unassembled WGS sequence"/>
</dbReference>
<gene>
    <name evidence="1" type="ORF">NCTC7303_01984</name>
</gene>
<dbReference type="AlphaFoldDB" id="A0A379SM28"/>
<sequence>MMLTTAHLHAFYGFDTQRIQTQFQRLRRQLRQF</sequence>
<dbReference type="EMBL" id="UGXC01000002">
    <property type="protein sequence ID" value="SUG29801.1"/>
    <property type="molecule type" value="Genomic_DNA"/>
</dbReference>
<name>A0A379SM28_SALER</name>
<protein>
    <submittedName>
        <fullName evidence="1">Uncharacterized protein</fullName>
    </submittedName>
</protein>
<reference evidence="1 2" key="1">
    <citation type="submission" date="2018-06" db="EMBL/GenBank/DDBJ databases">
        <authorList>
            <consortium name="Pathogen Informatics"/>
            <person name="Doyle S."/>
        </authorList>
    </citation>
    <scope>NUCLEOTIDE SEQUENCE [LARGE SCALE GENOMIC DNA]</scope>
    <source>
        <strain evidence="1 2">NCTC7303</strain>
    </source>
</reference>
<evidence type="ECO:0000313" key="1">
    <source>
        <dbReference type="EMBL" id="SUG29801.1"/>
    </source>
</evidence>
<proteinExistence type="predicted"/>